<reference evidence="7 10" key="2">
    <citation type="journal article" date="2019" name="Emerg. Microbes Infect.">
        <title>Comprehensive subspecies identification of 175 nontuberculous mycobacteria species based on 7547 genomic profiles.</title>
        <authorList>
            <person name="Matsumoto Y."/>
            <person name="Kinjo T."/>
            <person name="Motooka D."/>
            <person name="Nabeya D."/>
            <person name="Jung N."/>
            <person name="Uechi K."/>
            <person name="Horii T."/>
            <person name="Iida T."/>
            <person name="Fujita J."/>
            <person name="Nakamura S."/>
        </authorList>
    </citation>
    <scope>NUCLEOTIDE SEQUENCE [LARGE SCALE GENOMIC DNA]</scope>
    <source>
        <strain evidence="7 10">JCM 6377</strain>
    </source>
</reference>
<evidence type="ECO:0000313" key="8">
    <source>
        <dbReference type="EMBL" id="PEG42696.1"/>
    </source>
</evidence>
<evidence type="ECO:0000313" key="10">
    <source>
        <dbReference type="Proteomes" id="UP000465302"/>
    </source>
</evidence>
<dbReference type="SUPFAM" id="SSF103473">
    <property type="entry name" value="MFS general substrate transporter"/>
    <property type="match status" value="1"/>
</dbReference>
<dbReference type="PANTHER" id="PTHR23527:SF1">
    <property type="entry name" value="BLL3282 PROTEIN"/>
    <property type="match status" value="1"/>
</dbReference>
<dbReference type="PROSITE" id="PS50850">
    <property type="entry name" value="MFS"/>
    <property type="match status" value="1"/>
</dbReference>
<feature type="transmembrane region" description="Helical" evidence="5">
    <location>
        <begin position="73"/>
        <end position="94"/>
    </location>
</feature>
<keyword evidence="2 5" id="KW-0812">Transmembrane</keyword>
<dbReference type="PANTHER" id="PTHR23527">
    <property type="entry name" value="BLL3282 PROTEIN"/>
    <property type="match status" value="1"/>
</dbReference>
<evidence type="ECO:0000259" key="6">
    <source>
        <dbReference type="PROSITE" id="PS50850"/>
    </source>
</evidence>
<evidence type="ECO:0000256" key="2">
    <source>
        <dbReference type="ARBA" id="ARBA00022692"/>
    </source>
</evidence>
<feature type="domain" description="Major facilitator superfamily (MFS) profile" evidence="6">
    <location>
        <begin position="7"/>
        <end position="398"/>
    </location>
</feature>
<dbReference type="RefSeq" id="WP_097937882.1">
    <property type="nucleotide sequence ID" value="NZ_BLKS01000001.1"/>
</dbReference>
<evidence type="ECO:0000256" key="3">
    <source>
        <dbReference type="ARBA" id="ARBA00022989"/>
    </source>
</evidence>
<dbReference type="Proteomes" id="UP000465302">
    <property type="component" value="Unassembled WGS sequence"/>
</dbReference>
<dbReference type="InterPro" id="IPR011701">
    <property type="entry name" value="MFS"/>
</dbReference>
<accession>A0A2A7NFW0</accession>
<feature type="transmembrane region" description="Helical" evidence="5">
    <location>
        <begin position="303"/>
        <end position="327"/>
    </location>
</feature>
<dbReference type="Pfam" id="PF07690">
    <property type="entry name" value="MFS_1"/>
    <property type="match status" value="1"/>
</dbReference>
<evidence type="ECO:0000313" key="7">
    <source>
        <dbReference type="EMBL" id="GFG52675.1"/>
    </source>
</evidence>
<proteinExistence type="predicted"/>
<gene>
    <name evidence="8" type="ORF">CQY20_01480</name>
    <name evidence="7" type="ORF">MAGR_41160</name>
</gene>
<dbReference type="OrthoDB" id="7030876at2"/>
<dbReference type="InterPro" id="IPR020846">
    <property type="entry name" value="MFS_dom"/>
</dbReference>
<dbReference type="GO" id="GO:0022857">
    <property type="term" value="F:transmembrane transporter activity"/>
    <property type="evidence" value="ECO:0007669"/>
    <property type="project" value="InterPro"/>
</dbReference>
<comment type="caution">
    <text evidence="8">The sequence shown here is derived from an EMBL/GenBank/DDBJ whole genome shotgun (WGS) entry which is preliminary data.</text>
</comment>
<feature type="transmembrane region" description="Helical" evidence="5">
    <location>
        <begin position="42"/>
        <end position="61"/>
    </location>
</feature>
<dbReference type="AlphaFoldDB" id="A0A2A7NFW0"/>
<keyword evidence="4 5" id="KW-0472">Membrane</keyword>
<feature type="transmembrane region" description="Helical" evidence="5">
    <location>
        <begin position="334"/>
        <end position="357"/>
    </location>
</feature>
<name>A0A2A7NFW0_MYCAG</name>
<feature type="transmembrane region" description="Helical" evidence="5">
    <location>
        <begin position="159"/>
        <end position="178"/>
    </location>
</feature>
<comment type="subcellular location">
    <subcellularLocation>
        <location evidence="1">Cell membrane</location>
        <topology evidence="1">Multi-pass membrane protein</topology>
    </subcellularLocation>
</comment>
<reference evidence="7" key="3">
    <citation type="submission" date="2020-02" db="EMBL/GenBank/DDBJ databases">
        <authorList>
            <person name="Matsumoto Y."/>
            <person name="Motooka D."/>
            <person name="Nakamura S."/>
        </authorList>
    </citation>
    <scope>NUCLEOTIDE SEQUENCE</scope>
    <source>
        <strain evidence="7">JCM 6377</strain>
    </source>
</reference>
<dbReference type="EMBL" id="PDCP01000002">
    <property type="protein sequence ID" value="PEG42696.1"/>
    <property type="molecule type" value="Genomic_DNA"/>
</dbReference>
<dbReference type="InterPro" id="IPR036259">
    <property type="entry name" value="MFS_trans_sf"/>
</dbReference>
<dbReference type="Gene3D" id="1.20.1250.20">
    <property type="entry name" value="MFS general substrate transporter like domains"/>
    <property type="match status" value="2"/>
</dbReference>
<keyword evidence="3 5" id="KW-1133">Transmembrane helix</keyword>
<dbReference type="Proteomes" id="UP000220914">
    <property type="component" value="Unassembled WGS sequence"/>
</dbReference>
<dbReference type="EMBL" id="BLKS01000001">
    <property type="protein sequence ID" value="GFG52675.1"/>
    <property type="molecule type" value="Genomic_DNA"/>
</dbReference>
<evidence type="ECO:0000256" key="1">
    <source>
        <dbReference type="ARBA" id="ARBA00004651"/>
    </source>
</evidence>
<reference evidence="8 9" key="1">
    <citation type="submission" date="2017-10" db="EMBL/GenBank/DDBJ databases">
        <title>The new phylogeny of genus Mycobacterium.</title>
        <authorList>
            <person name="Tortoli E."/>
            <person name="Trovato A."/>
            <person name="Cirillo D.M."/>
        </authorList>
    </citation>
    <scope>NUCLEOTIDE SEQUENCE [LARGE SCALE GENOMIC DNA]</scope>
    <source>
        <strain evidence="8 9">CCUG37673</strain>
    </source>
</reference>
<feature type="transmembrane region" description="Helical" evidence="5">
    <location>
        <begin position="277"/>
        <end position="297"/>
    </location>
</feature>
<protein>
    <recommendedName>
        <fullName evidence="6">Major facilitator superfamily (MFS) profile domain-containing protein</fullName>
    </recommendedName>
</protein>
<evidence type="ECO:0000256" key="4">
    <source>
        <dbReference type="ARBA" id="ARBA00023136"/>
    </source>
</evidence>
<feature type="transmembrane region" description="Helical" evidence="5">
    <location>
        <begin position="251"/>
        <end position="270"/>
    </location>
</feature>
<feature type="transmembrane region" description="Helical" evidence="5">
    <location>
        <begin position="213"/>
        <end position="239"/>
    </location>
</feature>
<organism evidence="8 9">
    <name type="scientific">Mycolicibacterium agri</name>
    <name type="common">Mycobacterium agri</name>
    <dbReference type="NCBI Taxonomy" id="36811"/>
    <lineage>
        <taxon>Bacteria</taxon>
        <taxon>Bacillati</taxon>
        <taxon>Actinomycetota</taxon>
        <taxon>Actinomycetes</taxon>
        <taxon>Mycobacteriales</taxon>
        <taxon>Mycobacteriaceae</taxon>
        <taxon>Mycolicibacterium</taxon>
    </lineage>
</organism>
<evidence type="ECO:0000313" key="9">
    <source>
        <dbReference type="Proteomes" id="UP000220914"/>
    </source>
</evidence>
<dbReference type="GO" id="GO:0005886">
    <property type="term" value="C:plasma membrane"/>
    <property type="evidence" value="ECO:0007669"/>
    <property type="project" value="UniProtKB-SubCell"/>
</dbReference>
<keyword evidence="9" id="KW-1185">Reference proteome</keyword>
<dbReference type="InterPro" id="IPR052952">
    <property type="entry name" value="MFS-Transporter"/>
</dbReference>
<sequence>MVTGAWPTTLAVAATALSNMPIWVFTGLAPSIGADLNFGELGLGATAAAFFAAAGLFAVPAGHAVERMGWRRAMIVVSILLIVSFTGMSLAANLAVLVCFLLVGSLGFAFTHPSTGLTLAQTVDLHRRGMAFGLKQAALPLTTLLVGATTPLFLGVNGWRWAFASSAVLSLAFLWAVATEHRRWVFANGTRIPLRTNNHGEPVAPRPRPQPPLMMLAAGAGLGCIATASIGGFLVVYAVSAGLTQTQAGQLLAIGSIVCLMSRLATGWFADRRGRGHLRVVAIMMLAGSLGFLLLAVAYGRPWLLVVAAGLAFGLGWAWNGLFAFAVVHNHPEFPAAATGVVQSVMGMGSAVGPALFGVTVSVASYTGAWTGAAVCLALGAAFMLQGRRLLARAVAAR</sequence>
<evidence type="ECO:0000256" key="5">
    <source>
        <dbReference type="SAM" id="Phobius"/>
    </source>
</evidence>
<feature type="transmembrane region" description="Helical" evidence="5">
    <location>
        <begin position="363"/>
        <end position="385"/>
    </location>
</feature>